<evidence type="ECO:0000313" key="4">
    <source>
        <dbReference type="Proteomes" id="UP000324269"/>
    </source>
</evidence>
<comment type="caution">
    <text evidence="3">The sequence shown here is derived from an EMBL/GenBank/DDBJ whole genome shotgun (WGS) entry which is preliminary data.</text>
</comment>
<feature type="domain" description="YqgU-like 6-bladed beta-propeller" evidence="2">
    <location>
        <begin position="80"/>
        <end position="343"/>
    </location>
</feature>
<dbReference type="OrthoDB" id="2168335at2"/>
<evidence type="ECO:0000259" key="2">
    <source>
        <dbReference type="Pfam" id="PF21101"/>
    </source>
</evidence>
<name>A0A5D4UGZ5_9BACI</name>
<evidence type="ECO:0000313" key="3">
    <source>
        <dbReference type="EMBL" id="TYS86817.1"/>
    </source>
</evidence>
<keyword evidence="1" id="KW-0732">Signal</keyword>
<dbReference type="RefSeq" id="WP_148969667.1">
    <property type="nucleotide sequence ID" value="NZ_JBNIKW010000002.1"/>
</dbReference>
<feature type="signal peptide" evidence="1">
    <location>
        <begin position="1"/>
        <end position="21"/>
    </location>
</feature>
<dbReference type="EMBL" id="VTEZ01000002">
    <property type="protein sequence ID" value="TYS86817.1"/>
    <property type="molecule type" value="Genomic_DNA"/>
</dbReference>
<feature type="chain" id="PRO_5038334709" description="YqgU-like 6-bladed beta-propeller domain-containing protein" evidence="1">
    <location>
        <begin position="22"/>
        <end position="367"/>
    </location>
</feature>
<dbReference type="PROSITE" id="PS51257">
    <property type="entry name" value="PROKAR_LIPOPROTEIN"/>
    <property type="match status" value="1"/>
</dbReference>
<dbReference type="InterPro" id="IPR048421">
    <property type="entry name" value="YqgU_beta-prop"/>
</dbReference>
<evidence type="ECO:0000256" key="1">
    <source>
        <dbReference type="SAM" id="SignalP"/>
    </source>
</evidence>
<dbReference type="AlphaFoldDB" id="A0A5D4UGZ5"/>
<dbReference type="SUPFAM" id="SSF82171">
    <property type="entry name" value="DPP6 N-terminal domain-like"/>
    <property type="match status" value="1"/>
</dbReference>
<protein>
    <recommendedName>
        <fullName evidence="2">YqgU-like 6-bladed beta-propeller domain-containing protein</fullName>
    </recommendedName>
</protein>
<organism evidence="3 4">
    <name type="scientific">Rossellomorea aquimaris</name>
    <dbReference type="NCBI Taxonomy" id="189382"/>
    <lineage>
        <taxon>Bacteria</taxon>
        <taxon>Bacillati</taxon>
        <taxon>Bacillota</taxon>
        <taxon>Bacilli</taxon>
        <taxon>Bacillales</taxon>
        <taxon>Bacillaceae</taxon>
        <taxon>Rossellomorea</taxon>
    </lineage>
</organism>
<proteinExistence type="predicted"/>
<sequence length="367" mass="41417">MNKKKVSVLLFLLLSILWLSACQTEQTQTSPPEKEKSENKEVVSGILTQDSFVENIGWLSDSEILSVQNNDDLSSLYIYNLYDGITKKIYDIPSSFVSASISPDKNKILIHSAPASYSARVTIIDRAGEVLFQEDIPSYELTHSWNTFDDNALLMTSFSEDWSFQVFHIDVEEGTMDPIEVEQPFVQWQSKYSILFQDWNTEEISVAAPLISQNIQGGGEEMIVDTSIHFNQFNNSLLSISSREEEGPFAYQFITSNGEIQSEFTVDLLSRYSDWLIPHYDMIEGKGQLITFVANEPGSYDTYSGTFSLEKWDTVSGKDSVLFEDLPLEPIQCSPNGNYCLYGNQLEKVIDLANSTIIQLLKEGADL</sequence>
<reference evidence="3 4" key="1">
    <citation type="submission" date="2019-08" db="EMBL/GenBank/DDBJ databases">
        <title>Bacillus genomes from the desert of Cuatro Cienegas, Coahuila.</title>
        <authorList>
            <person name="Olmedo-Alvarez G."/>
        </authorList>
    </citation>
    <scope>NUCLEOTIDE SEQUENCE [LARGE SCALE GENOMIC DNA]</scope>
    <source>
        <strain evidence="3 4">CH87b_3T</strain>
    </source>
</reference>
<gene>
    <name evidence="3" type="ORF">FZC85_07400</name>
</gene>
<dbReference type="Proteomes" id="UP000324269">
    <property type="component" value="Unassembled WGS sequence"/>
</dbReference>
<dbReference type="InterPro" id="IPR011042">
    <property type="entry name" value="6-blade_b-propeller_TolB-like"/>
</dbReference>
<accession>A0A5D4UGZ5</accession>
<dbReference type="Pfam" id="PF21101">
    <property type="entry name" value="YqgU"/>
    <property type="match status" value="1"/>
</dbReference>
<dbReference type="Gene3D" id="2.120.10.30">
    <property type="entry name" value="TolB, C-terminal domain"/>
    <property type="match status" value="1"/>
</dbReference>